<dbReference type="CDD" id="cd00610">
    <property type="entry name" value="OAT_like"/>
    <property type="match status" value="1"/>
</dbReference>
<dbReference type="PANTHER" id="PTHR43094">
    <property type="entry name" value="AMINOTRANSFERASE"/>
    <property type="match status" value="1"/>
</dbReference>
<proteinExistence type="inferred from homology"/>
<evidence type="ECO:0000313" key="6">
    <source>
        <dbReference type="Proteomes" id="UP001388673"/>
    </source>
</evidence>
<evidence type="ECO:0000313" key="5">
    <source>
        <dbReference type="EMBL" id="KAK8849797.1"/>
    </source>
</evidence>
<dbReference type="Gene3D" id="3.40.640.10">
    <property type="entry name" value="Type I PLP-dependent aspartate aminotransferase-like (Major domain)"/>
    <property type="match status" value="1"/>
</dbReference>
<reference evidence="5 6" key="1">
    <citation type="journal article" date="2024" name="bioRxiv">
        <title>Comparative genomics of Cryptococcus and Kwoniella reveals pathogenesis evolution and contrasting karyotype dynamics via intercentromeric recombination or chromosome fusion.</title>
        <authorList>
            <person name="Coelho M.A."/>
            <person name="David-Palma M."/>
            <person name="Shea T."/>
            <person name="Bowers K."/>
            <person name="McGinley-Smith S."/>
            <person name="Mohammad A.W."/>
            <person name="Gnirke A."/>
            <person name="Yurkov A.M."/>
            <person name="Nowrousian M."/>
            <person name="Sun S."/>
            <person name="Cuomo C.A."/>
            <person name="Heitman J."/>
        </authorList>
    </citation>
    <scope>NUCLEOTIDE SEQUENCE [LARGE SCALE GENOMIC DNA]</scope>
    <source>
        <strain evidence="5 6">CBS 13917</strain>
    </source>
</reference>
<feature type="region of interest" description="Disordered" evidence="4">
    <location>
        <begin position="1"/>
        <end position="47"/>
    </location>
</feature>
<dbReference type="Proteomes" id="UP001388673">
    <property type="component" value="Unassembled WGS sequence"/>
</dbReference>
<gene>
    <name evidence="5" type="ORF">IAR55_005133</name>
</gene>
<dbReference type="RefSeq" id="XP_066801685.1">
    <property type="nucleotide sequence ID" value="XM_066948226.1"/>
</dbReference>
<dbReference type="PANTHER" id="PTHR43094:SF1">
    <property type="entry name" value="AMINOTRANSFERASE CLASS-III"/>
    <property type="match status" value="1"/>
</dbReference>
<evidence type="ECO:0000256" key="4">
    <source>
        <dbReference type="SAM" id="MobiDB-lite"/>
    </source>
</evidence>
<dbReference type="SUPFAM" id="SSF53383">
    <property type="entry name" value="PLP-dependent transferases"/>
    <property type="match status" value="1"/>
</dbReference>
<keyword evidence="2 3" id="KW-0663">Pyridoxal phosphate</keyword>
<dbReference type="InterPro" id="IPR015424">
    <property type="entry name" value="PyrdxlP-dep_Trfase"/>
</dbReference>
<dbReference type="EMBL" id="JBCAWK010000009">
    <property type="protein sequence ID" value="KAK8849797.1"/>
    <property type="molecule type" value="Genomic_DNA"/>
</dbReference>
<dbReference type="Gene3D" id="3.90.1150.10">
    <property type="entry name" value="Aspartate Aminotransferase, domain 1"/>
    <property type="match status" value="1"/>
</dbReference>
<dbReference type="GO" id="GO:0030170">
    <property type="term" value="F:pyridoxal phosphate binding"/>
    <property type="evidence" value="ECO:0007669"/>
    <property type="project" value="InterPro"/>
</dbReference>
<dbReference type="InterPro" id="IPR015422">
    <property type="entry name" value="PyrdxlP-dep_Trfase_small"/>
</dbReference>
<dbReference type="InterPro" id="IPR015421">
    <property type="entry name" value="PyrdxlP-dep_Trfase_major"/>
</dbReference>
<name>A0AAW0YWJ8_9TREE</name>
<dbReference type="InterPro" id="IPR005814">
    <property type="entry name" value="Aminotrans_3"/>
</dbReference>
<dbReference type="AlphaFoldDB" id="A0AAW0YWJ8"/>
<evidence type="ECO:0008006" key="7">
    <source>
        <dbReference type="Google" id="ProtNLM"/>
    </source>
</evidence>
<organism evidence="5 6">
    <name type="scientific">Kwoniella newhampshirensis</name>
    <dbReference type="NCBI Taxonomy" id="1651941"/>
    <lineage>
        <taxon>Eukaryota</taxon>
        <taxon>Fungi</taxon>
        <taxon>Dikarya</taxon>
        <taxon>Basidiomycota</taxon>
        <taxon>Agaricomycotina</taxon>
        <taxon>Tremellomycetes</taxon>
        <taxon>Tremellales</taxon>
        <taxon>Cryptococcaceae</taxon>
        <taxon>Kwoniella</taxon>
    </lineage>
</organism>
<protein>
    <recommendedName>
        <fullName evidence="7">Class III aminotransferase</fullName>
    </recommendedName>
</protein>
<accession>A0AAW0YWJ8</accession>
<keyword evidence="6" id="KW-1185">Reference proteome</keyword>
<feature type="compositionally biased region" description="Polar residues" evidence="4">
    <location>
        <begin position="21"/>
        <end position="46"/>
    </location>
</feature>
<dbReference type="GO" id="GO:0008483">
    <property type="term" value="F:transaminase activity"/>
    <property type="evidence" value="ECO:0007669"/>
    <property type="project" value="InterPro"/>
</dbReference>
<dbReference type="Pfam" id="PF00202">
    <property type="entry name" value="Aminotran_3"/>
    <property type="match status" value="1"/>
</dbReference>
<comment type="caution">
    <text evidence="5">The sequence shown here is derived from an EMBL/GenBank/DDBJ whole genome shotgun (WGS) entry which is preliminary data.</text>
</comment>
<evidence type="ECO:0000256" key="1">
    <source>
        <dbReference type="ARBA" id="ARBA00008954"/>
    </source>
</evidence>
<evidence type="ECO:0000256" key="2">
    <source>
        <dbReference type="ARBA" id="ARBA00022898"/>
    </source>
</evidence>
<sequence>MAPIALSAVDSPSPMPGKPRSTPTQEPTKPSLLHHSQPQPTAQSGSGLYFTLTDGSTVLDAVSGGAAVACLGNGNDEVVQTMMEQAKKMAYAYHQSLGCEQGEKLAEWLCERSEGLVAGAFLSSGSEAMEAAIKLARQYWVEAGEPQRTHIIARFPSYHGNTLGALGVGNVPGRRDLYTPFFNTANIHHVASPTYKRSSHPGESEESYSARLASELEAKILELGPSNVIGFFAEPVVGAALGVMPPPERYFPVIQSVLKKYNLLLVLDEVMSGSGRVGQLFAHQAVGEGVKPDILAMAKGLGGGYVTISGVFVNQRVADRVRRGGQWKNSHTYQNHPINCAVAAKVMEIVERDQLLVNVRERGEQLLRELAEKTKDMEIVLDVRGKGLFVGVELDGASTLKPRLAARVKDQAFKNGLLVLGLSGTIDGVEGESVVLAPAYTATEEQISEIVRLLVKSIRDVARGL</sequence>
<dbReference type="GO" id="GO:0005829">
    <property type="term" value="C:cytosol"/>
    <property type="evidence" value="ECO:0007669"/>
    <property type="project" value="TreeGrafter"/>
</dbReference>
<dbReference type="GeneID" id="92182391"/>
<evidence type="ECO:0000256" key="3">
    <source>
        <dbReference type="RuleBase" id="RU003560"/>
    </source>
</evidence>
<comment type="similarity">
    <text evidence="1 3">Belongs to the class-III pyridoxal-phosphate-dependent aminotransferase family.</text>
</comment>
<dbReference type="KEGG" id="kne:92182391"/>